<feature type="compositionally biased region" description="Polar residues" evidence="12">
    <location>
        <begin position="2994"/>
        <end position="3006"/>
    </location>
</feature>
<comment type="similarity">
    <text evidence="1">Belongs to the PI3/PI4-kinase family.</text>
</comment>
<dbReference type="GO" id="GO:0005634">
    <property type="term" value="C:nucleus"/>
    <property type="evidence" value="ECO:0007669"/>
    <property type="project" value="TreeGrafter"/>
</dbReference>
<dbReference type="Gene3D" id="1.25.10.10">
    <property type="entry name" value="Leucine-rich Repeat Variant"/>
    <property type="match status" value="2"/>
</dbReference>
<dbReference type="GO" id="GO:0016242">
    <property type="term" value="P:negative regulation of macroautophagy"/>
    <property type="evidence" value="ECO:0007669"/>
    <property type="project" value="TreeGrafter"/>
</dbReference>
<dbReference type="InterPro" id="IPR003151">
    <property type="entry name" value="PIK-rel_kinase_FAT"/>
</dbReference>
<dbReference type="InterPro" id="IPR036738">
    <property type="entry name" value="FRB_sf"/>
</dbReference>
<evidence type="ECO:0000313" key="16">
    <source>
        <dbReference type="EMBL" id="CAF0752896.1"/>
    </source>
</evidence>
<dbReference type="Pfam" id="PF08771">
    <property type="entry name" value="FRB_dom"/>
    <property type="match status" value="1"/>
</dbReference>
<dbReference type="InterPro" id="IPR016024">
    <property type="entry name" value="ARM-type_fold"/>
</dbReference>
<sequence length="3081" mass="353080">MVLNSVKDKLTGKDFGNTEPIDELTQVDLLIKQATSSENLCQCFIGWCAWCMKTSQTMSKDPKNGLADINYNQYINSLKSKDHKTQLKAAKDFYAFLLNELKQVKRDDETSFVDNLIPSIRELANENNQNLSDKQACIYIITSIINLDNINVKVRKKHQTSLFRWLRNLLACSDQTVIHMASRAMGKYVQAGVECDVEFKSGLENLRNESESKRYQAILLVRELSLAYHPRLFLSSTIFFENILVPICDHSPQLRHEAIELFRLGLIICLNRETTIQNNYLAHQSMNQPTSSSRLRRSSTSSSLSSSISQQDNPIQNKSFSCEDNSLTKFINCVEESIYELEKLLNEQNTSRQSKSSVQEQFQSTREDRIHGYLQVLLEIFKFSNFEYEKKTQNYLSTYNLYYQQIQHAYNLNVSVNNSTSSVSTIGNLIENTAKTCEEMHAINLQKLLPHNCFDPLHTNDPFLFLFKSEKINVTSEFKTCKDLISSNYKRIKDIIHSLMKYILNISNLNTNGLMNPQSQSIQITYRSIIEATLDILPRFASFDPYRFNTKTLKEALTFLDDLNAMTNFFSSTNNNVTSPQTPTSSVSSGFFSPIVSVARGTAISRQPITPTQTTSQTNNNIITPKLNFCLGTLKSEIIFCVGFMSLALKNSSLDFINYSKRFIQLFRNSSLLKTREIQKKKLYTEKEAQINELNSIMACIAMFANNCMLHKQSIENDKLKQDFWLNVIESIKALLEPLMLCSGGVTYTMRYFLNEISAHISELKASIHENLLKILAQILTGRQLAQIIQSISISANHLSQTNNLYSLITPNQPQLNGGAIPNKTHSRNLSTHEAVPIQNDIESIIQALQTLRAFEFSPIYIIMFLRYCVDFYLQHETRLVKIEAVLTTTSLLSRLIDALNSQDSRSLISIISCALRKLLISSITDYEPDVRYHVLNSLDNDHRFNMFVSLPENLNILFMCIRDERAELRELSASMISRLSASNSAYILPFIRKILTQLITEVDIYSDIGQREKSVRLIGHLLSHAPRLVNLYAKRLLDVLNSKLCEYRHDVPFASSIVTVVGQLASQSGAETIQHFDTVIPFLIESMQDFYYIQLKHTSLWALGQIVANTGYVIEPYKKYPNLLEILLGFLQTETSTQIRHETIRILGLLGAIDPFEYKKTLLKSKQVDLALAASTAAREQHQMLLASKNQDQGIDVNVLVYLPPGQTAAAQAEAIAANLNIAEQTSLDPIEMLISMNANGSLDEYYPALAIHLMMKTIKNSVSIGVRKDAIQALVFAMRTLDTRCVNYVELVIPPFLDLIKTMNDNLVIDLIVQLGILVNYIRKHIEPYLNRILNTIEYYWNQTGDKQIKMVVALIDLVQSIANVMDIEFKRYLPQILPLILKQLQKEISDSPSANTSKLLRLLRSLTCCLDDYIHLVLNQFADYLTSKDMIQYNVKTDIMFTIYNFAKQISLSDNCAVLFQSFTKILEESSGELPMPSNTVLSSNTLLTQNISNLPPPPQVQTIGQFDNYLATPPILSITYLLFTNSNSGSNNLTNEKLTNTTDLGVLTLETLYLLARQMNGKFLIFAQMFDRILIKNKSYSKLYEQLMVNCREASFHQFWTAHNMNSVNHGVNLTNQSLQSPSTPGANQTPDNPAAPRQNQTVSFGNLKVCIDRADQLTTKEGWQESFRKFMGSVASETPVSTLRACSLIPYETVPPDLFNACFISIWVKLTESEQNEIIKYLELALKNSFVPETIKIILNLAEFIERCDVGYFLPLDYRLLAEKAFQVKAYAKALHYVEEQFHAVMSTPTNSVNLSGLFNGVGGVSGAGGITSLNSKNIPNNMTSLNAQQQQQTLIYLLEQLVTLNHELQKNEAAVGVLDFASKYLQNLNSQTRVKERWYEKLHEWQKALNIYERELSVEHPIIGTSIYLVNEPNKLNETKLDLLMGRMRCLNGLGEWPRLNHSCSNLLKVLNQIDSNPSLNNSMSQMDQISALNKAISLTNQTLVNDFTLNSIQMNNSQMSSLKEKIAEMGAAACWGLGDWDQMKSYVEFLPENSYDGSLYRSVLSLTTNEIEFNTKKSHAISLIEQTRDFLDTDLTSMATQSYERSYQGIIEAQVLTELEEIIQYKNVPSKRDWLVDTWWKRLQGCERSLEYWHRLLLVRSIVLPREKDIKPWLKFSSLCQKAGHLSLSQQILNSILNNEELNNQQGNNNNNNLMSNTSQRDLDMCKYAYLKFMFANGQKRDAFTKLEEFVNKNLQEQLNMYQMYQQQQQAQQQQVPMGATGISQQFPPYLQLLNSRDIQKRKAELEIQLAKCNLKLGQWKYDLDGLTENTIPDIIKHYKVAKENNQSSYKAWQAWAYANYEALQFYKNNGQISEEQKSNFVKRAIKGFFTCIRLCTQVDNFETNSLQDTLRLLTLWFDYCNSQDIYDSLNEGIKQTPIEIWLKVIPQLIARIDTNKQFVARLIHNLLIEFGRVHPQALVYRLILASNCNNRTNRLYSHHPGFNDQNNSNRNVASLILQSLKESNNTLVEQAKLVSEELIRVAILWHEMWHETLEEASKLHYGERNTQGMLDILGALHAMMERGPTTNKETAFLQTYGRDLNEAKALCERYRLTRNARDIELAWERYYSAFKRITKQMSQMTSLELNYVSPRLMVSRDLELAVPGTYEPNKPIIRIKAFNANIQVITSKQRPRKISIFGSNGCEYVFLLKGHEDLRQDERVMQIFGLVNNLLLKNNETARRDLAIQRYSVIPLSQNSGLLEWLLNCDTLHSLIREYREKKKISLNLEHKIIMRYAPDYDHLTQIQKVQIFEMAIESSYGNDLAEILWHKSLTAEKWLERRTNFTRSLAVMSMVGYVLGLGDRHPSNLMLDRTNGKIIHIDFGDCFETAMTREKFPEKIPFRLTRMLKNAMEVTGIEGTFRRTCESVMKVLRNNRDSLMAVLEAFVYDPLVYWRLVEATNNQNQLPQNHLNQAQPIIIGYYFWDKNMNLKKSCLLNWLDSLHRKTQNFTTNNRQTKSSEQGLKEPALPRPINNNEEEETNRKAIMVLNRVKDKLTGKDFGNTEPIDELTQVDLLIKQATSSENLCQCFIGWCAWW</sequence>
<dbReference type="PANTHER" id="PTHR11139:SF9">
    <property type="entry name" value="SERINE_THREONINE-PROTEIN KINASE MTOR"/>
    <property type="match status" value="1"/>
</dbReference>
<comment type="caution">
    <text evidence="16">The sequence shown here is derived from an EMBL/GenBank/DDBJ whole genome shotgun (WGS) entry which is preliminary data.</text>
</comment>
<keyword evidence="8" id="KW-0067">ATP-binding</keyword>
<feature type="region of interest" description="Disordered" evidence="12">
    <location>
        <begin position="285"/>
        <end position="320"/>
    </location>
</feature>
<protein>
    <recommendedName>
        <fullName evidence="2">non-specific serine/threonine protein kinase</fullName>
        <ecNumber evidence="2">2.7.11.1</ecNumber>
    </recommendedName>
</protein>
<dbReference type="PROSITE" id="PS00916">
    <property type="entry name" value="PI3_4_KINASE_2"/>
    <property type="match status" value="1"/>
</dbReference>
<dbReference type="GO" id="GO:0031932">
    <property type="term" value="C:TORC2 complex"/>
    <property type="evidence" value="ECO:0007669"/>
    <property type="project" value="TreeGrafter"/>
</dbReference>
<evidence type="ECO:0000256" key="12">
    <source>
        <dbReference type="SAM" id="MobiDB-lite"/>
    </source>
</evidence>
<dbReference type="OrthoDB" id="2250022at2759"/>
<evidence type="ECO:0000259" key="14">
    <source>
        <dbReference type="PROSITE" id="PS51189"/>
    </source>
</evidence>
<dbReference type="InterPro" id="IPR003152">
    <property type="entry name" value="FATC_dom"/>
</dbReference>
<feature type="coiled-coil region" evidence="11">
    <location>
        <begin position="2242"/>
        <end position="2303"/>
    </location>
</feature>
<dbReference type="Proteomes" id="UP000663879">
    <property type="component" value="Unassembled WGS sequence"/>
</dbReference>
<keyword evidence="17" id="KW-1185">Reference proteome</keyword>
<feature type="domain" description="PI3K/PI4K catalytic" evidence="13">
    <location>
        <begin position="2666"/>
        <end position="2979"/>
    </location>
</feature>
<evidence type="ECO:0000256" key="7">
    <source>
        <dbReference type="ARBA" id="ARBA00022777"/>
    </source>
</evidence>
<keyword evidence="3" id="KW-0723">Serine/threonine-protein kinase</keyword>
<dbReference type="PROSITE" id="PS00915">
    <property type="entry name" value="PI3_4_KINASE_1"/>
    <property type="match status" value="1"/>
</dbReference>
<dbReference type="SUPFAM" id="SSF47212">
    <property type="entry name" value="FKBP12-rapamycin-binding domain of FKBP-rapamycin-associated protein (FRAP)"/>
    <property type="match status" value="1"/>
</dbReference>
<dbReference type="Pfam" id="PF02260">
    <property type="entry name" value="FATC"/>
    <property type="match status" value="2"/>
</dbReference>
<dbReference type="SMART" id="SM01346">
    <property type="entry name" value="DUF3385"/>
    <property type="match status" value="1"/>
</dbReference>
<name>A0A813PCI1_9BILA</name>
<evidence type="ECO:0000256" key="10">
    <source>
        <dbReference type="ARBA" id="ARBA00048679"/>
    </source>
</evidence>
<organism evidence="16 17">
    <name type="scientific">Brachionus calyciflorus</name>
    <dbReference type="NCBI Taxonomy" id="104777"/>
    <lineage>
        <taxon>Eukaryota</taxon>
        <taxon>Metazoa</taxon>
        <taxon>Spiralia</taxon>
        <taxon>Gnathifera</taxon>
        <taxon>Rotifera</taxon>
        <taxon>Eurotatoria</taxon>
        <taxon>Monogononta</taxon>
        <taxon>Pseudotrocha</taxon>
        <taxon>Ploima</taxon>
        <taxon>Brachionidae</taxon>
        <taxon>Brachionus</taxon>
    </lineage>
</organism>
<keyword evidence="4" id="KW-0808">Transferase</keyword>
<dbReference type="Gene3D" id="1.10.1070.11">
    <property type="entry name" value="Phosphatidylinositol 3-/4-kinase, catalytic domain"/>
    <property type="match status" value="1"/>
</dbReference>
<dbReference type="SMART" id="SM00146">
    <property type="entry name" value="PI3Kc"/>
    <property type="match status" value="1"/>
</dbReference>
<dbReference type="FunFam" id="3.30.1010.10:FF:000006">
    <property type="entry name" value="Serine/threonine-protein kinase TOR"/>
    <property type="match status" value="1"/>
</dbReference>
<dbReference type="Gene3D" id="1.20.120.150">
    <property type="entry name" value="FKBP12-rapamycin binding domain"/>
    <property type="match status" value="1"/>
</dbReference>
<dbReference type="Pfam" id="PF11865">
    <property type="entry name" value="mTOR_dom"/>
    <property type="match status" value="1"/>
</dbReference>
<dbReference type="GO" id="GO:0004674">
    <property type="term" value="F:protein serine/threonine kinase activity"/>
    <property type="evidence" value="ECO:0007669"/>
    <property type="project" value="UniProtKB-KW"/>
</dbReference>
<dbReference type="InterPro" id="IPR018936">
    <property type="entry name" value="PI3/4_kinase_CS"/>
</dbReference>
<feature type="domain" description="FAT" evidence="14">
    <location>
        <begin position="1765"/>
        <end position="2476"/>
    </location>
</feature>
<dbReference type="PANTHER" id="PTHR11139">
    <property type="entry name" value="ATAXIA TELANGIECTASIA MUTATED ATM -RELATED"/>
    <property type="match status" value="1"/>
</dbReference>
<dbReference type="PROSITE" id="PS51190">
    <property type="entry name" value="FATC"/>
    <property type="match status" value="2"/>
</dbReference>
<evidence type="ECO:0000313" key="17">
    <source>
        <dbReference type="Proteomes" id="UP000663879"/>
    </source>
</evidence>
<accession>A0A813PCI1</accession>
<dbReference type="GO" id="GO:0005524">
    <property type="term" value="F:ATP binding"/>
    <property type="evidence" value="ECO:0007669"/>
    <property type="project" value="UniProtKB-KW"/>
</dbReference>
<comment type="catalytic activity">
    <reaction evidence="9">
        <text>L-threonyl-[protein] + ATP = O-phospho-L-threonyl-[protein] + ADP + H(+)</text>
        <dbReference type="Rhea" id="RHEA:46608"/>
        <dbReference type="Rhea" id="RHEA-COMP:11060"/>
        <dbReference type="Rhea" id="RHEA-COMP:11605"/>
        <dbReference type="ChEBI" id="CHEBI:15378"/>
        <dbReference type="ChEBI" id="CHEBI:30013"/>
        <dbReference type="ChEBI" id="CHEBI:30616"/>
        <dbReference type="ChEBI" id="CHEBI:61977"/>
        <dbReference type="ChEBI" id="CHEBI:456216"/>
        <dbReference type="EC" id="2.7.11.1"/>
    </reaction>
</comment>
<dbReference type="FunFam" id="1.20.120.150:FF:000001">
    <property type="entry name" value="Serine/threonine-protein kinase TOR"/>
    <property type="match status" value="1"/>
</dbReference>
<feature type="domain" description="FATC" evidence="15">
    <location>
        <begin position="19"/>
        <end position="51"/>
    </location>
</feature>
<dbReference type="InterPro" id="IPR009076">
    <property type="entry name" value="FRB_dom"/>
</dbReference>
<evidence type="ECO:0000256" key="8">
    <source>
        <dbReference type="ARBA" id="ARBA00022840"/>
    </source>
</evidence>
<dbReference type="FunFam" id="1.10.1070.11:FF:000029">
    <property type="entry name" value="Serine/threonine-protein kinase TOR"/>
    <property type="match status" value="1"/>
</dbReference>
<keyword evidence="5" id="KW-0677">Repeat</keyword>
<dbReference type="InterPro" id="IPR026683">
    <property type="entry name" value="TOR_cat"/>
</dbReference>
<dbReference type="PROSITE" id="PS51189">
    <property type="entry name" value="FAT"/>
    <property type="match status" value="1"/>
</dbReference>
<evidence type="ECO:0000256" key="3">
    <source>
        <dbReference type="ARBA" id="ARBA00022527"/>
    </source>
</evidence>
<evidence type="ECO:0000256" key="9">
    <source>
        <dbReference type="ARBA" id="ARBA00047899"/>
    </source>
</evidence>
<dbReference type="InterPro" id="IPR014009">
    <property type="entry name" value="PIK_FAT"/>
</dbReference>
<feature type="compositionally biased region" description="Low complexity" evidence="12">
    <location>
        <begin position="290"/>
        <end position="307"/>
    </location>
</feature>
<dbReference type="SUPFAM" id="SSF48371">
    <property type="entry name" value="ARM repeat"/>
    <property type="match status" value="1"/>
</dbReference>
<keyword evidence="7" id="KW-0418">Kinase</keyword>
<dbReference type="GO" id="GO:0005737">
    <property type="term" value="C:cytoplasm"/>
    <property type="evidence" value="ECO:0007669"/>
    <property type="project" value="TreeGrafter"/>
</dbReference>
<dbReference type="InterPro" id="IPR050517">
    <property type="entry name" value="DDR_Repair_Kinase"/>
</dbReference>
<feature type="domain" description="FATC" evidence="15">
    <location>
        <begin position="3049"/>
        <end position="3081"/>
    </location>
</feature>
<evidence type="ECO:0000256" key="6">
    <source>
        <dbReference type="ARBA" id="ARBA00022741"/>
    </source>
</evidence>
<dbReference type="GO" id="GO:0044877">
    <property type="term" value="F:protein-containing complex binding"/>
    <property type="evidence" value="ECO:0007669"/>
    <property type="project" value="InterPro"/>
</dbReference>
<evidence type="ECO:0000256" key="1">
    <source>
        <dbReference type="ARBA" id="ARBA00011031"/>
    </source>
</evidence>
<keyword evidence="11" id="KW-0175">Coiled coil</keyword>
<dbReference type="InterPro" id="IPR024585">
    <property type="entry name" value="mTOR_dom"/>
</dbReference>
<feature type="compositionally biased region" description="Polar residues" evidence="12">
    <location>
        <begin position="308"/>
        <end position="320"/>
    </location>
</feature>
<dbReference type="InterPro" id="IPR036940">
    <property type="entry name" value="PI3/4_kinase_cat_sf"/>
</dbReference>
<evidence type="ECO:0000256" key="4">
    <source>
        <dbReference type="ARBA" id="ARBA00022679"/>
    </source>
</evidence>
<dbReference type="InterPro" id="IPR011009">
    <property type="entry name" value="Kinase-like_dom_sf"/>
</dbReference>
<dbReference type="EMBL" id="CAJNOC010000379">
    <property type="protein sequence ID" value="CAF0752896.1"/>
    <property type="molecule type" value="Genomic_DNA"/>
</dbReference>
<evidence type="ECO:0000256" key="2">
    <source>
        <dbReference type="ARBA" id="ARBA00012513"/>
    </source>
</evidence>
<proteinExistence type="inferred from homology"/>
<dbReference type="SUPFAM" id="SSF56112">
    <property type="entry name" value="Protein kinase-like (PK-like)"/>
    <property type="match status" value="1"/>
</dbReference>
<dbReference type="Pfam" id="PF02259">
    <property type="entry name" value="FAT"/>
    <property type="match status" value="1"/>
</dbReference>
<dbReference type="Pfam" id="PF00454">
    <property type="entry name" value="PI3_PI4_kinase"/>
    <property type="match status" value="1"/>
</dbReference>
<reference evidence="16" key="1">
    <citation type="submission" date="2021-02" db="EMBL/GenBank/DDBJ databases">
        <authorList>
            <person name="Nowell W R."/>
        </authorList>
    </citation>
    <scope>NUCLEOTIDE SEQUENCE</scope>
    <source>
        <strain evidence="16">Ploen Becks lab</strain>
    </source>
</reference>
<dbReference type="InterPro" id="IPR011989">
    <property type="entry name" value="ARM-like"/>
</dbReference>
<dbReference type="GO" id="GO:0031931">
    <property type="term" value="C:TORC1 complex"/>
    <property type="evidence" value="ECO:0007669"/>
    <property type="project" value="TreeGrafter"/>
</dbReference>
<gene>
    <name evidence="16" type="ORF">OXX778_LOCUS4013</name>
</gene>
<dbReference type="InterPro" id="IPR000403">
    <property type="entry name" value="PI3/4_kinase_cat_dom"/>
</dbReference>
<dbReference type="EC" id="2.7.11.1" evidence="2"/>
<evidence type="ECO:0000259" key="13">
    <source>
        <dbReference type="PROSITE" id="PS50290"/>
    </source>
</evidence>
<dbReference type="PROSITE" id="PS50290">
    <property type="entry name" value="PI3_4_KINASE_3"/>
    <property type="match status" value="1"/>
</dbReference>
<evidence type="ECO:0000259" key="15">
    <source>
        <dbReference type="PROSITE" id="PS51190"/>
    </source>
</evidence>
<evidence type="ECO:0000256" key="11">
    <source>
        <dbReference type="SAM" id="Coils"/>
    </source>
</evidence>
<dbReference type="SMART" id="SM01343">
    <property type="entry name" value="FATC"/>
    <property type="match status" value="2"/>
</dbReference>
<dbReference type="SMART" id="SM01345">
    <property type="entry name" value="Rapamycin_bind"/>
    <property type="match status" value="1"/>
</dbReference>
<dbReference type="CDD" id="cd05169">
    <property type="entry name" value="PIKKc_TOR"/>
    <property type="match status" value="1"/>
</dbReference>
<feature type="region of interest" description="Disordered" evidence="12">
    <location>
        <begin position="1616"/>
        <end position="1644"/>
    </location>
</feature>
<comment type="catalytic activity">
    <reaction evidence="10">
        <text>L-seryl-[protein] + ATP = O-phospho-L-seryl-[protein] + ADP + H(+)</text>
        <dbReference type="Rhea" id="RHEA:17989"/>
        <dbReference type="Rhea" id="RHEA-COMP:9863"/>
        <dbReference type="Rhea" id="RHEA-COMP:11604"/>
        <dbReference type="ChEBI" id="CHEBI:15378"/>
        <dbReference type="ChEBI" id="CHEBI:29999"/>
        <dbReference type="ChEBI" id="CHEBI:30616"/>
        <dbReference type="ChEBI" id="CHEBI:83421"/>
        <dbReference type="ChEBI" id="CHEBI:456216"/>
        <dbReference type="EC" id="2.7.11.1"/>
    </reaction>
</comment>
<dbReference type="GO" id="GO:0038202">
    <property type="term" value="P:TORC1 signaling"/>
    <property type="evidence" value="ECO:0007669"/>
    <property type="project" value="TreeGrafter"/>
</dbReference>
<feature type="region of interest" description="Disordered" evidence="12">
    <location>
        <begin position="2994"/>
        <end position="3024"/>
    </location>
</feature>
<keyword evidence="6" id="KW-0547">Nucleotide-binding</keyword>
<evidence type="ECO:0000256" key="5">
    <source>
        <dbReference type="ARBA" id="ARBA00022737"/>
    </source>
</evidence>